<organism evidence="1 2">
    <name type="scientific">Candidatus Roizmanbacteria bacterium GW2011_GWA2_37_7</name>
    <dbReference type="NCBI Taxonomy" id="1618481"/>
    <lineage>
        <taxon>Bacteria</taxon>
        <taxon>Candidatus Roizmaniibacteriota</taxon>
    </lineage>
</organism>
<reference evidence="1 2" key="1">
    <citation type="journal article" date="2015" name="Nature">
        <title>rRNA introns, odd ribosomes, and small enigmatic genomes across a large radiation of phyla.</title>
        <authorList>
            <person name="Brown C.T."/>
            <person name="Hug L.A."/>
            <person name="Thomas B.C."/>
            <person name="Sharon I."/>
            <person name="Castelle C.J."/>
            <person name="Singh A."/>
            <person name="Wilkins M.J."/>
            <person name="Williams K.H."/>
            <person name="Banfield J.F."/>
        </authorList>
    </citation>
    <scope>NUCLEOTIDE SEQUENCE [LARGE SCALE GENOMIC DNA]</scope>
</reference>
<evidence type="ECO:0008006" key="3">
    <source>
        <dbReference type="Google" id="ProtNLM"/>
    </source>
</evidence>
<evidence type="ECO:0000313" key="1">
    <source>
        <dbReference type="EMBL" id="KKQ38018.1"/>
    </source>
</evidence>
<accession>A0A0G0H427</accession>
<protein>
    <recommendedName>
        <fullName evidence="3">DUF218 domain-containing protein</fullName>
    </recommendedName>
</protein>
<dbReference type="Proteomes" id="UP000034471">
    <property type="component" value="Unassembled WGS sequence"/>
</dbReference>
<evidence type="ECO:0000313" key="2">
    <source>
        <dbReference type="Proteomes" id="UP000034471"/>
    </source>
</evidence>
<proteinExistence type="predicted"/>
<dbReference type="STRING" id="1618481.US54_C0020G0012"/>
<comment type="caution">
    <text evidence="1">The sequence shown here is derived from an EMBL/GenBank/DDBJ whole genome shotgun (WGS) entry which is preliminary data.</text>
</comment>
<dbReference type="EMBL" id="LBTJ01000020">
    <property type="protein sequence ID" value="KKQ38018.1"/>
    <property type="molecule type" value="Genomic_DNA"/>
</dbReference>
<sequence>MEHLPNAIIIEALTHVTWNSKKVQQDIAVARKNSKGVDYSDQELKEIIRRGWREMRILEGYASQWKKPEQINDIMGIWVPSGPGFIEKPYKDDRYKNYEWSRFMGRRRLMYAALLMRKTAEARSNGVFGSNQSIEMIEKHAPILLFNGIDSENTDIRDYLAREGLIIPPSKVHILGSGLNNTLDQVHNLASQEGQEFLNSLDGHTLSIVTHVPHATRLLHLLGKNNPFPSGLGVSLLSLPTPQQGIEYKRNEICGILSHIIRGEATVEPFIPSNISFDS</sequence>
<name>A0A0G0H427_9BACT</name>
<gene>
    <name evidence="1" type="ORF">US54_C0020G0012</name>
</gene>
<dbReference type="AlphaFoldDB" id="A0A0G0H427"/>